<feature type="region of interest" description="Disordered" evidence="1">
    <location>
        <begin position="32"/>
        <end position="55"/>
    </location>
</feature>
<name>A0AAV2Q315_MEGNR</name>
<organism evidence="2 3">
    <name type="scientific">Meganyctiphanes norvegica</name>
    <name type="common">Northern krill</name>
    <name type="synonym">Thysanopoda norvegica</name>
    <dbReference type="NCBI Taxonomy" id="48144"/>
    <lineage>
        <taxon>Eukaryota</taxon>
        <taxon>Metazoa</taxon>
        <taxon>Ecdysozoa</taxon>
        <taxon>Arthropoda</taxon>
        <taxon>Crustacea</taxon>
        <taxon>Multicrustacea</taxon>
        <taxon>Malacostraca</taxon>
        <taxon>Eumalacostraca</taxon>
        <taxon>Eucarida</taxon>
        <taxon>Euphausiacea</taxon>
        <taxon>Euphausiidae</taxon>
        <taxon>Meganyctiphanes</taxon>
    </lineage>
</organism>
<comment type="caution">
    <text evidence="2">The sequence shown here is derived from an EMBL/GenBank/DDBJ whole genome shotgun (WGS) entry which is preliminary data.</text>
</comment>
<dbReference type="AlphaFoldDB" id="A0AAV2Q315"/>
<feature type="non-terminal residue" evidence="2">
    <location>
        <position position="187"/>
    </location>
</feature>
<keyword evidence="3" id="KW-1185">Reference proteome</keyword>
<feature type="non-terminal residue" evidence="2">
    <location>
        <position position="1"/>
    </location>
</feature>
<evidence type="ECO:0000313" key="3">
    <source>
        <dbReference type="Proteomes" id="UP001497623"/>
    </source>
</evidence>
<accession>A0AAV2Q315</accession>
<sequence>SLKVYVKRGQLSLEDHITANVKLHLLPQKNDLKQDNSARSGQRGSDVPPVLSRGGNRDFNASLRLICENRATCFSQPDLGISAMSRPSLQVGQRLVGVNVTIIVKEDQAYGVIFTVRHPPVFSFLRATAYGYSSSEYKYVRWLSTHIDEEQEEGQIVGASGCQVRSADKLYSTLNCTVAQELPKDTL</sequence>
<dbReference type="Proteomes" id="UP001497623">
    <property type="component" value="Unassembled WGS sequence"/>
</dbReference>
<protein>
    <submittedName>
        <fullName evidence="2">Uncharacterized protein</fullName>
    </submittedName>
</protein>
<gene>
    <name evidence="2" type="ORF">MNOR_LOCUS7914</name>
</gene>
<evidence type="ECO:0000256" key="1">
    <source>
        <dbReference type="SAM" id="MobiDB-lite"/>
    </source>
</evidence>
<reference evidence="2 3" key="1">
    <citation type="submission" date="2024-05" db="EMBL/GenBank/DDBJ databases">
        <authorList>
            <person name="Wallberg A."/>
        </authorList>
    </citation>
    <scope>NUCLEOTIDE SEQUENCE [LARGE SCALE GENOMIC DNA]</scope>
</reference>
<evidence type="ECO:0000313" key="2">
    <source>
        <dbReference type="EMBL" id="CAL4069518.1"/>
    </source>
</evidence>
<dbReference type="EMBL" id="CAXKWB010003570">
    <property type="protein sequence ID" value="CAL4069518.1"/>
    <property type="molecule type" value="Genomic_DNA"/>
</dbReference>
<proteinExistence type="predicted"/>